<dbReference type="Proteomes" id="UP000528185">
    <property type="component" value="Unassembled WGS sequence"/>
</dbReference>
<dbReference type="AlphaFoldDB" id="A0AAN2A9C7"/>
<name>A0AAN2A9C7_RHIRH</name>
<evidence type="ECO:0000313" key="1">
    <source>
        <dbReference type="EMBL" id="CAD0215993.1"/>
    </source>
</evidence>
<accession>A0AAN2A9C7</accession>
<comment type="caution">
    <text evidence="1">The sequence shown here is derived from an EMBL/GenBank/DDBJ whole genome shotgun (WGS) entry which is preliminary data.</text>
</comment>
<organism evidence="1 2">
    <name type="scientific">Rhizobium rhizogenes</name>
    <name type="common">Agrobacterium rhizogenes</name>
    <dbReference type="NCBI Taxonomy" id="359"/>
    <lineage>
        <taxon>Bacteria</taxon>
        <taxon>Pseudomonadati</taxon>
        <taxon>Pseudomonadota</taxon>
        <taxon>Alphaproteobacteria</taxon>
        <taxon>Hyphomicrobiales</taxon>
        <taxon>Rhizobiaceae</taxon>
        <taxon>Rhizobium/Agrobacterium group</taxon>
        <taxon>Rhizobium</taxon>
    </lineage>
</organism>
<dbReference type="KEGG" id="aro:B0909_16900"/>
<protein>
    <submittedName>
        <fullName evidence="1">Uncharacterized protein</fullName>
    </submittedName>
</protein>
<reference evidence="1 2" key="1">
    <citation type="submission" date="2020-06" db="EMBL/GenBank/DDBJ databases">
        <authorList>
            <person name="De Coninck B."/>
            <person name="Ibrahim H."/>
        </authorList>
    </citation>
    <scope>NUCLEOTIDE SEQUENCE [LARGE SCALE GENOMIC DNA]</scope>
    <source>
        <strain evidence="1">Ag_rhizogenes_K599</strain>
    </source>
</reference>
<dbReference type="EMBL" id="CAICSX020000002">
    <property type="protein sequence ID" value="CAD0215993.1"/>
    <property type="molecule type" value="Genomic_DNA"/>
</dbReference>
<evidence type="ECO:0000313" key="2">
    <source>
        <dbReference type="Proteomes" id="UP000528185"/>
    </source>
</evidence>
<proteinExistence type="predicted"/>
<sequence>MKVREALPDIDIAAGRDPLLFIMRMVSLPESKAEMTVELHTDTYCNEGLHFANFFLPRISENLRSGG</sequence>
<gene>
    <name evidence="1" type="ORF">AGRHK599_LOCUS4256</name>
</gene>